<feature type="transmembrane region" description="Helical" evidence="5">
    <location>
        <begin position="306"/>
        <end position="327"/>
    </location>
</feature>
<gene>
    <name evidence="7" type="ORF">ACFO4L_01945</name>
</gene>
<feature type="transmembrane region" description="Helical" evidence="5">
    <location>
        <begin position="181"/>
        <end position="200"/>
    </location>
</feature>
<feature type="domain" description="Sodium/calcium exchanger membrane region" evidence="6">
    <location>
        <begin position="181"/>
        <end position="325"/>
    </location>
</feature>
<feature type="transmembrane region" description="Helical" evidence="5">
    <location>
        <begin position="130"/>
        <end position="151"/>
    </location>
</feature>
<evidence type="ECO:0000313" key="8">
    <source>
        <dbReference type="Proteomes" id="UP001595896"/>
    </source>
</evidence>
<evidence type="ECO:0000256" key="3">
    <source>
        <dbReference type="ARBA" id="ARBA00022989"/>
    </source>
</evidence>
<sequence length="330" mass="34171">MFMIYILFIAAAIITVITAVKLSTYADVIGERTKLGGMMAGVLLLAGATSLPEVTTSITAIVVNNPDIAVSNVFGSNLFNLFILAAVDLVYRRKRILQAADSSHLSTAVLSIVMTASMAAVMVFPIGFSVLGIGVEMLLLAFLYAGGMIVISRAGSNLTPLSADEPEPQHNAISLRHAKRGFAVAAVIILAAGSALSVTGDLIAQATGISSSFVGAFLIAGATSLPELVTVIVAIQLANHSMALGNILGSNVFNMLILIIIDAVYRGGPVLSIVSPAVLAAAAGVLILNAVVIGAVMMVNRKKPAAVYSLPSMLVILVYFLSSYAIFSFS</sequence>
<feature type="transmembrane region" description="Helical" evidence="5">
    <location>
        <begin position="38"/>
        <end position="63"/>
    </location>
</feature>
<name>A0ABV9NR44_9BACI</name>
<evidence type="ECO:0000256" key="1">
    <source>
        <dbReference type="ARBA" id="ARBA00004141"/>
    </source>
</evidence>
<feature type="transmembrane region" description="Helical" evidence="5">
    <location>
        <begin position="69"/>
        <end position="91"/>
    </location>
</feature>
<accession>A0ABV9NR44</accession>
<dbReference type="EMBL" id="JBHSGK010000003">
    <property type="protein sequence ID" value="MFC4735336.1"/>
    <property type="molecule type" value="Genomic_DNA"/>
</dbReference>
<keyword evidence="3 5" id="KW-1133">Transmembrane helix</keyword>
<dbReference type="Proteomes" id="UP001595896">
    <property type="component" value="Unassembled WGS sequence"/>
</dbReference>
<reference evidence="8" key="1">
    <citation type="journal article" date="2019" name="Int. J. Syst. Evol. Microbiol.">
        <title>The Global Catalogue of Microorganisms (GCM) 10K type strain sequencing project: providing services to taxonomists for standard genome sequencing and annotation.</title>
        <authorList>
            <consortium name="The Broad Institute Genomics Platform"/>
            <consortium name="The Broad Institute Genome Sequencing Center for Infectious Disease"/>
            <person name="Wu L."/>
            <person name="Ma J."/>
        </authorList>
    </citation>
    <scope>NUCLEOTIDE SEQUENCE [LARGE SCALE GENOMIC DNA]</scope>
    <source>
        <strain evidence="8">JCM 12165</strain>
    </source>
</reference>
<dbReference type="RefSeq" id="WP_377907963.1">
    <property type="nucleotide sequence ID" value="NZ_JBHSGK010000003.1"/>
</dbReference>
<proteinExistence type="predicted"/>
<dbReference type="InterPro" id="IPR004837">
    <property type="entry name" value="NaCa_Exmemb"/>
</dbReference>
<dbReference type="Gene3D" id="1.20.1420.30">
    <property type="entry name" value="NCX, central ion-binding region"/>
    <property type="match status" value="1"/>
</dbReference>
<keyword evidence="2 5" id="KW-0812">Transmembrane</keyword>
<evidence type="ECO:0000259" key="6">
    <source>
        <dbReference type="Pfam" id="PF01699"/>
    </source>
</evidence>
<dbReference type="InterPro" id="IPR044880">
    <property type="entry name" value="NCX_ion-bd_dom_sf"/>
</dbReference>
<comment type="caution">
    <text evidence="7">The sequence shown here is derived from an EMBL/GenBank/DDBJ whole genome shotgun (WGS) entry which is preliminary data.</text>
</comment>
<dbReference type="Pfam" id="PF01699">
    <property type="entry name" value="Na_Ca_ex"/>
    <property type="match status" value="2"/>
</dbReference>
<dbReference type="PANTHER" id="PTHR10846">
    <property type="entry name" value="SODIUM/POTASSIUM/CALCIUM EXCHANGER"/>
    <property type="match status" value="1"/>
</dbReference>
<feature type="transmembrane region" description="Helical" evidence="5">
    <location>
        <begin position="212"/>
        <end position="235"/>
    </location>
</feature>
<dbReference type="PANTHER" id="PTHR10846:SF8">
    <property type="entry name" value="INNER MEMBRANE PROTEIN YRBG"/>
    <property type="match status" value="1"/>
</dbReference>
<evidence type="ECO:0000256" key="5">
    <source>
        <dbReference type="SAM" id="Phobius"/>
    </source>
</evidence>
<organism evidence="7 8">
    <name type="scientific">Bacillus daqingensis</name>
    <dbReference type="NCBI Taxonomy" id="872396"/>
    <lineage>
        <taxon>Bacteria</taxon>
        <taxon>Bacillati</taxon>
        <taxon>Bacillota</taxon>
        <taxon>Bacilli</taxon>
        <taxon>Bacillales</taxon>
        <taxon>Bacillaceae</taxon>
        <taxon>Bacillus</taxon>
    </lineage>
</organism>
<feature type="transmembrane region" description="Helical" evidence="5">
    <location>
        <begin position="6"/>
        <end position="26"/>
    </location>
</feature>
<feature type="transmembrane region" description="Helical" evidence="5">
    <location>
        <begin position="277"/>
        <end position="299"/>
    </location>
</feature>
<feature type="transmembrane region" description="Helical" evidence="5">
    <location>
        <begin position="103"/>
        <end position="124"/>
    </location>
</feature>
<feature type="domain" description="Sodium/calcium exchanger membrane region" evidence="6">
    <location>
        <begin position="5"/>
        <end position="144"/>
    </location>
</feature>
<evidence type="ECO:0000256" key="4">
    <source>
        <dbReference type="ARBA" id="ARBA00023136"/>
    </source>
</evidence>
<evidence type="ECO:0000313" key="7">
    <source>
        <dbReference type="EMBL" id="MFC4735336.1"/>
    </source>
</evidence>
<protein>
    <submittedName>
        <fullName evidence="7">Sodium:calcium antiporter</fullName>
    </submittedName>
</protein>
<evidence type="ECO:0000256" key="2">
    <source>
        <dbReference type="ARBA" id="ARBA00022692"/>
    </source>
</evidence>
<keyword evidence="4 5" id="KW-0472">Membrane</keyword>
<dbReference type="InterPro" id="IPR004481">
    <property type="entry name" value="K/Na/Ca-exchanger"/>
</dbReference>
<comment type="subcellular location">
    <subcellularLocation>
        <location evidence="1">Membrane</location>
        <topology evidence="1">Multi-pass membrane protein</topology>
    </subcellularLocation>
</comment>
<keyword evidence="8" id="KW-1185">Reference proteome</keyword>
<feature type="transmembrane region" description="Helical" evidence="5">
    <location>
        <begin position="247"/>
        <end position="265"/>
    </location>
</feature>